<feature type="region of interest" description="Disordered" evidence="2">
    <location>
        <begin position="259"/>
        <end position="282"/>
    </location>
</feature>
<proteinExistence type="inferred from homology"/>
<feature type="domain" description="Band 7" evidence="3">
    <location>
        <begin position="15"/>
        <end position="182"/>
    </location>
</feature>
<organism evidence="4">
    <name type="scientific">hydrothermal vent metagenome</name>
    <dbReference type="NCBI Taxonomy" id="652676"/>
    <lineage>
        <taxon>unclassified sequences</taxon>
        <taxon>metagenomes</taxon>
        <taxon>ecological metagenomes</taxon>
    </lineage>
</organism>
<dbReference type="EMBL" id="CZQE01000350">
    <property type="protein sequence ID" value="CUS46220.1"/>
    <property type="molecule type" value="Genomic_DNA"/>
</dbReference>
<accession>A0A160TLN4</accession>
<evidence type="ECO:0000313" key="4">
    <source>
        <dbReference type="EMBL" id="CUS46220.1"/>
    </source>
</evidence>
<dbReference type="CDD" id="cd03404">
    <property type="entry name" value="SPFH_HflK"/>
    <property type="match status" value="1"/>
</dbReference>
<gene>
    <name evidence="4" type="ORF">MGWOODY_Smn645</name>
</gene>
<evidence type="ECO:0000256" key="1">
    <source>
        <dbReference type="ARBA" id="ARBA00006971"/>
    </source>
</evidence>
<evidence type="ECO:0000256" key="2">
    <source>
        <dbReference type="SAM" id="MobiDB-lite"/>
    </source>
</evidence>
<dbReference type="Gene3D" id="3.30.479.30">
    <property type="entry name" value="Band 7 domain"/>
    <property type="match status" value="1"/>
</dbReference>
<dbReference type="PANTHER" id="PTHR10264">
    <property type="entry name" value="BAND 7 PROTEIN-RELATED"/>
    <property type="match status" value="1"/>
</dbReference>
<dbReference type="InterPro" id="IPR010201">
    <property type="entry name" value="HflK"/>
</dbReference>
<dbReference type="InterPro" id="IPR043202">
    <property type="entry name" value="Band-7_stomatin-like"/>
</dbReference>
<name>A0A160TLN4_9ZZZZ</name>
<dbReference type="InterPro" id="IPR001107">
    <property type="entry name" value="Band_7"/>
</dbReference>
<evidence type="ECO:0000259" key="3">
    <source>
        <dbReference type="SMART" id="SM00244"/>
    </source>
</evidence>
<dbReference type="SUPFAM" id="SSF117892">
    <property type="entry name" value="Band 7/SPFH domain"/>
    <property type="match status" value="1"/>
</dbReference>
<sequence length="282" mass="30536">MIGVGLIVGAWLVFTSFHAIGPQQRGVVTYLGRFAGTIEPGIRLTPPAPFASVTKVDVRKINTETFPASGSGENLMLTGDQNIVDLNYSVRWDISNPQDYAFQIAKPVETVRATAESAMRAVIATTTLDDAIGQGRNAIELRVQDMMQEVLDSYNAGVRIQGVAIKQAAPPSQVMDDFKLVSAAQQEAQGMTNQARGYAQQVLAHAQGEAAAFDKVYEQYKLAPEVTRRRMYYETMEQVLAKTDKTIVQAPGVVPYLPLPGTARRLPDAPATTPAPVQGANQ</sequence>
<comment type="similarity">
    <text evidence="1">Belongs to the band 7/mec-2 family. HflK subfamily.</text>
</comment>
<dbReference type="AlphaFoldDB" id="A0A160TLN4"/>
<dbReference type="Pfam" id="PF01145">
    <property type="entry name" value="Band_7"/>
    <property type="match status" value="1"/>
</dbReference>
<dbReference type="GO" id="GO:0005886">
    <property type="term" value="C:plasma membrane"/>
    <property type="evidence" value="ECO:0007669"/>
    <property type="project" value="InterPro"/>
</dbReference>
<reference evidence="4" key="1">
    <citation type="submission" date="2015-10" db="EMBL/GenBank/DDBJ databases">
        <authorList>
            <person name="Gilbert D.G."/>
        </authorList>
    </citation>
    <scope>NUCLEOTIDE SEQUENCE</scope>
</reference>
<dbReference type="InterPro" id="IPR036013">
    <property type="entry name" value="Band_7/SPFH_dom_sf"/>
</dbReference>
<dbReference type="SMART" id="SM00244">
    <property type="entry name" value="PHB"/>
    <property type="match status" value="1"/>
</dbReference>
<protein>
    <submittedName>
        <fullName evidence="4">HflK protein</fullName>
    </submittedName>
</protein>
<dbReference type="PANTHER" id="PTHR10264:SF19">
    <property type="entry name" value="AT06885P-RELATED"/>
    <property type="match status" value="1"/>
</dbReference>